<accession>A0A5K0XBQ5</accession>
<dbReference type="Gramene" id="NC10G0043710.1">
    <property type="protein sequence ID" value="NC10G0043710.1:cds"/>
    <property type="gene ID" value="NC10G0043710"/>
</dbReference>
<dbReference type="OrthoDB" id="1898021at2759"/>
<proteinExistence type="predicted"/>
<gene>
    <name evidence="1" type="ORF">NYM_LOCUS4014</name>
</gene>
<organism evidence="1">
    <name type="scientific">Nymphaea colorata</name>
    <name type="common">pocket water lily</name>
    <dbReference type="NCBI Taxonomy" id="210225"/>
    <lineage>
        <taxon>Eukaryota</taxon>
        <taxon>Viridiplantae</taxon>
        <taxon>Streptophyta</taxon>
        <taxon>Embryophyta</taxon>
        <taxon>Tracheophyta</taxon>
        <taxon>Spermatophyta</taxon>
        <taxon>Magnoliopsida</taxon>
        <taxon>Nymphaeales</taxon>
        <taxon>Nymphaeaceae</taxon>
        <taxon>Nymphaea</taxon>
    </lineage>
</organism>
<name>A0A5K0XBQ5_9MAGN</name>
<sequence length="145" mass="16176">MEGVSVGAYKGLRRYWRRKRYERLDGGGSRRRGRVEAARMGGRKRGWRIKMTPKIRLFRFTLSLPSPKAMLLRLRDGYIRMMLSISNSRVFAAGGAGALGTGFGGQPVGNCRPFGAAPIKEYDEKVLVEIYKSLVARGQLPAAQL</sequence>
<dbReference type="PANTHER" id="PTHR33702">
    <property type="entry name" value="BNAA09G40010D PROTEIN"/>
    <property type="match status" value="1"/>
</dbReference>
<dbReference type="PANTHER" id="PTHR33702:SF5">
    <property type="entry name" value="OS01G0308600 PROTEIN"/>
    <property type="match status" value="1"/>
</dbReference>
<protein>
    <submittedName>
        <fullName evidence="1">Uncharacterized protein</fullName>
    </submittedName>
</protein>
<evidence type="ECO:0000313" key="1">
    <source>
        <dbReference type="EMBL" id="VVV63019.1"/>
    </source>
</evidence>
<dbReference type="AlphaFoldDB" id="A0A5K0XBQ5"/>
<reference evidence="1" key="1">
    <citation type="submission" date="2019-09" db="EMBL/GenBank/DDBJ databases">
        <authorList>
            <person name="Zhang L."/>
        </authorList>
    </citation>
    <scope>NUCLEOTIDE SEQUENCE</scope>
</reference>
<dbReference type="OMA" id="MMGFANS"/>
<dbReference type="EMBL" id="LR721775">
    <property type="protein sequence ID" value="VVV63019.1"/>
    <property type="molecule type" value="Genomic_DNA"/>
</dbReference>